<keyword evidence="1" id="KW-0812">Transmembrane</keyword>
<reference evidence="3" key="1">
    <citation type="submission" date="2024-02" db="UniProtKB">
        <authorList>
            <consortium name="WormBaseParasite"/>
        </authorList>
    </citation>
    <scope>IDENTIFICATION</scope>
</reference>
<name>A0AAF3EWS0_9BILA</name>
<keyword evidence="2" id="KW-1185">Reference proteome</keyword>
<dbReference type="WBParaSite" id="MBELARI_LOCUS18007">
    <property type="protein sequence ID" value="MBELARI_LOCUS18007"/>
    <property type="gene ID" value="MBELARI_LOCUS18007"/>
</dbReference>
<proteinExistence type="predicted"/>
<dbReference type="Proteomes" id="UP000887575">
    <property type="component" value="Unassembled WGS sequence"/>
</dbReference>
<feature type="transmembrane region" description="Helical" evidence="1">
    <location>
        <begin position="56"/>
        <end position="86"/>
    </location>
</feature>
<protein>
    <submittedName>
        <fullName evidence="3">Uncharacterized protein</fullName>
    </submittedName>
</protein>
<feature type="transmembrane region" description="Helical" evidence="1">
    <location>
        <begin position="113"/>
        <end position="133"/>
    </location>
</feature>
<sequence length="144" mass="16695">MDESVCAPTANLFISYTPFQLALSFHVIVSGVTLFLIIPVIQEVKKSYFHPNCKILLIYLLIWFILHALSMGFTMTLFAFMTYSYILEKEDFSSMVPYCTLGNQYTLPHLDLWFRYTPIVDISCLLIMLILAFRNGKAKKFEIK</sequence>
<keyword evidence="1" id="KW-0472">Membrane</keyword>
<feature type="transmembrane region" description="Helical" evidence="1">
    <location>
        <begin position="21"/>
        <end position="44"/>
    </location>
</feature>
<keyword evidence="1" id="KW-1133">Transmembrane helix</keyword>
<evidence type="ECO:0000256" key="1">
    <source>
        <dbReference type="SAM" id="Phobius"/>
    </source>
</evidence>
<evidence type="ECO:0000313" key="2">
    <source>
        <dbReference type="Proteomes" id="UP000887575"/>
    </source>
</evidence>
<accession>A0AAF3EWS0</accession>
<evidence type="ECO:0000313" key="3">
    <source>
        <dbReference type="WBParaSite" id="MBELARI_LOCUS18007"/>
    </source>
</evidence>
<dbReference type="AlphaFoldDB" id="A0AAF3EWS0"/>
<organism evidence="2 3">
    <name type="scientific">Mesorhabditis belari</name>
    <dbReference type="NCBI Taxonomy" id="2138241"/>
    <lineage>
        <taxon>Eukaryota</taxon>
        <taxon>Metazoa</taxon>
        <taxon>Ecdysozoa</taxon>
        <taxon>Nematoda</taxon>
        <taxon>Chromadorea</taxon>
        <taxon>Rhabditida</taxon>
        <taxon>Rhabditina</taxon>
        <taxon>Rhabditomorpha</taxon>
        <taxon>Rhabditoidea</taxon>
        <taxon>Rhabditidae</taxon>
        <taxon>Mesorhabditinae</taxon>
        <taxon>Mesorhabditis</taxon>
    </lineage>
</organism>